<keyword evidence="2" id="KW-1185">Reference proteome</keyword>
<protein>
    <submittedName>
        <fullName evidence="1">Uncharacterized protein</fullName>
    </submittedName>
</protein>
<gene>
    <name evidence="1" type="ORF">OD355_01380</name>
</gene>
<accession>A0AAE3LJ09</accession>
<dbReference type="EMBL" id="JAOTPL010000001">
    <property type="protein sequence ID" value="MCU7693162.1"/>
    <property type="molecule type" value="Genomic_DNA"/>
</dbReference>
<proteinExistence type="predicted"/>
<reference evidence="1" key="1">
    <citation type="submission" date="2022-10" db="EMBL/GenBank/DDBJ databases">
        <authorList>
            <person name="Kim H.S."/>
            <person name="Kim J.-S."/>
            <person name="Suh M.K."/>
            <person name="Eom M.K."/>
            <person name="Lee J.-S."/>
        </authorList>
    </citation>
    <scope>NUCLEOTIDE SEQUENCE</scope>
    <source>
        <strain evidence="1">LIP-5</strain>
    </source>
</reference>
<organism evidence="1 2">
    <name type="scientific">Haoranjiania flava</name>
    <dbReference type="NCBI Taxonomy" id="1856322"/>
    <lineage>
        <taxon>Bacteria</taxon>
        <taxon>Pseudomonadati</taxon>
        <taxon>Bacteroidota</taxon>
        <taxon>Chitinophagia</taxon>
        <taxon>Chitinophagales</taxon>
        <taxon>Chitinophagaceae</taxon>
        <taxon>Haoranjiania</taxon>
    </lineage>
</organism>
<dbReference type="RefSeq" id="WP_263036650.1">
    <property type="nucleotide sequence ID" value="NZ_JAOTPL010000001.1"/>
</dbReference>
<comment type="caution">
    <text evidence="1">The sequence shown here is derived from an EMBL/GenBank/DDBJ whole genome shotgun (WGS) entry which is preliminary data.</text>
</comment>
<name>A0AAE3LJ09_9BACT</name>
<dbReference type="Proteomes" id="UP001209317">
    <property type="component" value="Unassembled WGS sequence"/>
</dbReference>
<evidence type="ECO:0000313" key="2">
    <source>
        <dbReference type="Proteomes" id="UP001209317"/>
    </source>
</evidence>
<dbReference type="AlphaFoldDB" id="A0AAE3LJ09"/>
<evidence type="ECO:0000313" key="1">
    <source>
        <dbReference type="EMBL" id="MCU7693162.1"/>
    </source>
</evidence>
<sequence length="42" mass="4932">MQQKSYGVRNPLYRLPACTWMEQSLKASSIARQEDIRQVYKG</sequence>